<evidence type="ECO:0000313" key="3">
    <source>
        <dbReference type="Proteomes" id="UP000253551"/>
    </source>
</evidence>
<accession>A0A367IKI7</accession>
<dbReference type="STRING" id="4846.A0A367IKI7"/>
<protein>
    <submittedName>
        <fullName evidence="2">Uncharacterized protein</fullName>
    </submittedName>
</protein>
<feature type="non-terminal residue" evidence="2">
    <location>
        <position position="1"/>
    </location>
</feature>
<dbReference type="EMBL" id="PJQM01007468">
    <property type="protein sequence ID" value="RCH78143.1"/>
    <property type="molecule type" value="Genomic_DNA"/>
</dbReference>
<feature type="region of interest" description="Disordered" evidence="1">
    <location>
        <begin position="173"/>
        <end position="207"/>
    </location>
</feature>
<dbReference type="AlphaFoldDB" id="A0A367IKI7"/>
<comment type="caution">
    <text evidence="2">The sequence shown here is derived from an EMBL/GenBank/DDBJ whole genome shotgun (WGS) entry which is preliminary data.</text>
</comment>
<dbReference type="PANTHER" id="PTHR47369">
    <property type="entry name" value="BTB/POZ DOMAIN-CONTAINING PROTEIN"/>
    <property type="match status" value="1"/>
</dbReference>
<evidence type="ECO:0000256" key="1">
    <source>
        <dbReference type="SAM" id="MobiDB-lite"/>
    </source>
</evidence>
<keyword evidence="3" id="KW-1185">Reference proteome</keyword>
<dbReference type="Proteomes" id="UP000253551">
    <property type="component" value="Unassembled WGS sequence"/>
</dbReference>
<dbReference type="OrthoDB" id="6359943at2759"/>
<feature type="compositionally biased region" description="Low complexity" evidence="1">
    <location>
        <begin position="192"/>
        <end position="207"/>
    </location>
</feature>
<gene>
    <name evidence="2" type="ORF">CU098_004230</name>
</gene>
<reference evidence="2 3" key="1">
    <citation type="journal article" date="2018" name="G3 (Bethesda)">
        <title>Phylogenetic and Phylogenomic Definition of Rhizopus Species.</title>
        <authorList>
            <person name="Gryganskyi A.P."/>
            <person name="Golan J."/>
            <person name="Dolatabadi S."/>
            <person name="Mondo S."/>
            <person name="Robb S."/>
            <person name="Idnurm A."/>
            <person name="Muszewska A."/>
            <person name="Steczkiewicz K."/>
            <person name="Masonjones S."/>
            <person name="Liao H.L."/>
            <person name="Gajdeczka M.T."/>
            <person name="Anike F."/>
            <person name="Vuek A."/>
            <person name="Anishchenko I.M."/>
            <person name="Voigt K."/>
            <person name="de Hoog G.S."/>
            <person name="Smith M.E."/>
            <person name="Heitman J."/>
            <person name="Vilgalys R."/>
            <person name="Stajich J.E."/>
        </authorList>
    </citation>
    <scope>NUCLEOTIDE SEQUENCE [LARGE SCALE GENOMIC DNA]</scope>
    <source>
        <strain evidence="2 3">LSU 92-RS-03</strain>
    </source>
</reference>
<name>A0A367IKI7_RHIST</name>
<sequence length="254" mass="28863">ERQYYPIPTNDTTTYTGESAISLTSLSPHQQSKKKVSENAEQYSIYPPFRFGVEFADVATLKHGMRVYSDTVFYAGSNWNMYIQKTRSQRKGILQLGVYLHRQSVPQNYTTCQHPDTEYTNRPENNNANEPWSFSRYADKRKVVKTWFKIYCPSRVGQGWRSTTLCADEEANASSQLSEMSPIDPNEVSNKPLAPSSSTPPLSYTPQTSNQLQYLQSMYDLKTLKSALSNNSQQSLKLNIPSGPTLRFTVVMGH</sequence>
<evidence type="ECO:0000313" key="2">
    <source>
        <dbReference type="EMBL" id="RCH78143.1"/>
    </source>
</evidence>
<proteinExistence type="predicted"/>
<feature type="non-terminal residue" evidence="2">
    <location>
        <position position="254"/>
    </location>
</feature>
<organism evidence="2 3">
    <name type="scientific">Rhizopus stolonifer</name>
    <name type="common">Rhizopus nigricans</name>
    <dbReference type="NCBI Taxonomy" id="4846"/>
    <lineage>
        <taxon>Eukaryota</taxon>
        <taxon>Fungi</taxon>
        <taxon>Fungi incertae sedis</taxon>
        <taxon>Mucoromycota</taxon>
        <taxon>Mucoromycotina</taxon>
        <taxon>Mucoromycetes</taxon>
        <taxon>Mucorales</taxon>
        <taxon>Mucorineae</taxon>
        <taxon>Rhizopodaceae</taxon>
        <taxon>Rhizopus</taxon>
    </lineage>
</organism>
<dbReference type="PANTHER" id="PTHR47369:SF1">
    <property type="entry name" value="BTB_POZ DOMAIN-CONTAINING PROTEIN"/>
    <property type="match status" value="1"/>
</dbReference>